<feature type="coiled-coil region" evidence="1">
    <location>
        <begin position="104"/>
        <end position="185"/>
    </location>
</feature>
<dbReference type="Gene3D" id="2.40.50.100">
    <property type="match status" value="1"/>
</dbReference>
<dbReference type="PANTHER" id="PTHR30386">
    <property type="entry name" value="MEMBRANE FUSION SUBUNIT OF EMRAB-TOLC MULTIDRUG EFFLUX PUMP"/>
    <property type="match status" value="1"/>
</dbReference>
<evidence type="ECO:0000256" key="2">
    <source>
        <dbReference type="SAM" id="Phobius"/>
    </source>
</evidence>
<gene>
    <name evidence="3" type="primary">yiaV_3</name>
    <name evidence="3" type="ORF">Poly41_65360</name>
</gene>
<dbReference type="AlphaFoldDB" id="A0A5C6D1P1"/>
<keyword evidence="4" id="KW-1185">Reference proteome</keyword>
<keyword evidence="2" id="KW-0812">Transmembrane</keyword>
<dbReference type="EMBL" id="SJPV01000020">
    <property type="protein sequence ID" value="TWU30842.1"/>
    <property type="molecule type" value="Genomic_DNA"/>
</dbReference>
<protein>
    <submittedName>
        <fullName evidence="3">Inner membrane protein YiaV</fullName>
    </submittedName>
</protein>
<dbReference type="Proteomes" id="UP000319143">
    <property type="component" value="Unassembled WGS sequence"/>
</dbReference>
<feature type="transmembrane region" description="Helical" evidence="2">
    <location>
        <begin position="29"/>
        <end position="47"/>
    </location>
</feature>
<dbReference type="RefSeq" id="WP_146531220.1">
    <property type="nucleotide sequence ID" value="NZ_SJPV01000020.1"/>
</dbReference>
<sequence length="374" mass="39989">MIALFTILYVFCIWLFYVKMKIKPNPINVASAIVVGVVAVGSIVILWKFSSPTSGNIVVSRYSIPIVPQVKGPITKLNALPNTPLRKGQDVLFEVQKDPYEFAVRQLEGTLAAATQNVNQSQAAIEVADAAILEAKANRDSAKAEFDSAEESEAKLAGTIGEVRLKQLEQKLAASEATITKTEASQRQAVAALAVAESTVESTQASLEKAQFDLEQCVVYAPADGFVTNWQVREGTMAVPLPLAPMGTFIDTSDVALVATFGQNILKNVKPGDKAEFALKSRPGEVLIGEVEAIIQASGEGQFATSGQLNSVTSIGSGGQFAVKFKLDNQETAQTVALGTAGMVAIYTDVGSPFHVISKVSVRIKAWMYYLIPM</sequence>
<reference evidence="3 4" key="1">
    <citation type="submission" date="2019-02" db="EMBL/GenBank/DDBJ databases">
        <title>Deep-cultivation of Planctomycetes and their phenomic and genomic characterization uncovers novel biology.</title>
        <authorList>
            <person name="Wiegand S."/>
            <person name="Jogler M."/>
            <person name="Boedeker C."/>
            <person name="Pinto D."/>
            <person name="Vollmers J."/>
            <person name="Rivas-Marin E."/>
            <person name="Kohn T."/>
            <person name="Peeters S.H."/>
            <person name="Heuer A."/>
            <person name="Rast P."/>
            <person name="Oberbeckmann S."/>
            <person name="Bunk B."/>
            <person name="Jeske O."/>
            <person name="Meyerdierks A."/>
            <person name="Storesund J.E."/>
            <person name="Kallscheuer N."/>
            <person name="Luecker S."/>
            <person name="Lage O.M."/>
            <person name="Pohl T."/>
            <person name="Merkel B.J."/>
            <person name="Hornburger P."/>
            <person name="Mueller R.-W."/>
            <person name="Bruemmer F."/>
            <person name="Labrenz M."/>
            <person name="Spormann A.M."/>
            <person name="Op Den Camp H."/>
            <person name="Overmann J."/>
            <person name="Amann R."/>
            <person name="Jetten M.S.M."/>
            <person name="Mascher T."/>
            <person name="Medema M.H."/>
            <person name="Devos D.P."/>
            <person name="Kaster A.-K."/>
            <person name="Ovreas L."/>
            <person name="Rohde M."/>
            <person name="Galperin M.Y."/>
            <person name="Jogler C."/>
        </authorList>
    </citation>
    <scope>NUCLEOTIDE SEQUENCE [LARGE SCALE GENOMIC DNA]</scope>
    <source>
        <strain evidence="3 4">Poly41</strain>
    </source>
</reference>
<evidence type="ECO:0000256" key="1">
    <source>
        <dbReference type="SAM" id="Coils"/>
    </source>
</evidence>
<dbReference type="PANTHER" id="PTHR30386:SF18">
    <property type="entry name" value="INNER MEMBRANE PROTEIN YIAV-RELATED"/>
    <property type="match status" value="1"/>
</dbReference>
<evidence type="ECO:0000313" key="4">
    <source>
        <dbReference type="Proteomes" id="UP000319143"/>
    </source>
</evidence>
<dbReference type="SUPFAM" id="SSF111369">
    <property type="entry name" value="HlyD-like secretion proteins"/>
    <property type="match status" value="2"/>
</dbReference>
<dbReference type="OrthoDB" id="9811754at2"/>
<accession>A0A5C6D1P1</accession>
<dbReference type="Gene3D" id="1.10.287.470">
    <property type="entry name" value="Helix hairpin bin"/>
    <property type="match status" value="1"/>
</dbReference>
<comment type="caution">
    <text evidence="3">The sequence shown here is derived from an EMBL/GenBank/DDBJ whole genome shotgun (WGS) entry which is preliminary data.</text>
</comment>
<keyword evidence="2" id="KW-0472">Membrane</keyword>
<organism evidence="3 4">
    <name type="scientific">Novipirellula artificiosorum</name>
    <dbReference type="NCBI Taxonomy" id="2528016"/>
    <lineage>
        <taxon>Bacteria</taxon>
        <taxon>Pseudomonadati</taxon>
        <taxon>Planctomycetota</taxon>
        <taxon>Planctomycetia</taxon>
        <taxon>Pirellulales</taxon>
        <taxon>Pirellulaceae</taxon>
        <taxon>Novipirellula</taxon>
    </lineage>
</organism>
<evidence type="ECO:0000313" key="3">
    <source>
        <dbReference type="EMBL" id="TWU30842.1"/>
    </source>
</evidence>
<dbReference type="InterPro" id="IPR050739">
    <property type="entry name" value="MFP"/>
</dbReference>
<keyword evidence="2" id="KW-1133">Transmembrane helix</keyword>
<proteinExistence type="predicted"/>
<name>A0A5C6D1P1_9BACT</name>
<keyword evidence="1" id="KW-0175">Coiled coil</keyword>
<feature type="transmembrane region" description="Helical" evidence="2">
    <location>
        <begin position="6"/>
        <end position="22"/>
    </location>
</feature>
<dbReference type="Gene3D" id="2.40.30.170">
    <property type="match status" value="1"/>
</dbReference>